<comment type="similarity">
    <text evidence="5">Belongs to the SAT4 family.</text>
</comment>
<feature type="transmembrane region" description="Helical" evidence="7">
    <location>
        <begin position="122"/>
        <end position="143"/>
    </location>
</feature>
<keyword evidence="10" id="KW-1185">Reference proteome</keyword>
<evidence type="ECO:0000256" key="4">
    <source>
        <dbReference type="ARBA" id="ARBA00023136"/>
    </source>
</evidence>
<evidence type="ECO:0000256" key="3">
    <source>
        <dbReference type="ARBA" id="ARBA00022989"/>
    </source>
</evidence>
<protein>
    <recommendedName>
        <fullName evidence="8">Rhodopsin domain-containing protein</fullName>
    </recommendedName>
</protein>
<evidence type="ECO:0000256" key="6">
    <source>
        <dbReference type="SAM" id="MobiDB-lite"/>
    </source>
</evidence>
<feature type="transmembrane region" description="Helical" evidence="7">
    <location>
        <begin position="56"/>
        <end position="79"/>
    </location>
</feature>
<evidence type="ECO:0000256" key="1">
    <source>
        <dbReference type="ARBA" id="ARBA00004141"/>
    </source>
</evidence>
<feature type="transmembrane region" description="Helical" evidence="7">
    <location>
        <begin position="155"/>
        <end position="177"/>
    </location>
</feature>
<evidence type="ECO:0000256" key="5">
    <source>
        <dbReference type="ARBA" id="ARBA00038359"/>
    </source>
</evidence>
<feature type="compositionally biased region" description="Polar residues" evidence="6">
    <location>
        <begin position="421"/>
        <end position="432"/>
    </location>
</feature>
<evidence type="ECO:0000259" key="8">
    <source>
        <dbReference type="Pfam" id="PF20684"/>
    </source>
</evidence>
<comment type="subcellular location">
    <subcellularLocation>
        <location evidence="1">Membrane</location>
        <topology evidence="1">Multi-pass membrane protein</topology>
    </subcellularLocation>
</comment>
<dbReference type="InterPro" id="IPR049326">
    <property type="entry name" value="Rhodopsin_dom_fungi"/>
</dbReference>
<evidence type="ECO:0000256" key="2">
    <source>
        <dbReference type="ARBA" id="ARBA00022692"/>
    </source>
</evidence>
<feature type="region of interest" description="Disordered" evidence="6">
    <location>
        <begin position="307"/>
        <end position="434"/>
    </location>
</feature>
<feature type="transmembrane region" description="Helical" evidence="7">
    <location>
        <begin position="24"/>
        <end position="41"/>
    </location>
</feature>
<organism evidence="9 10">
    <name type="scientific">Apiospora marii</name>
    <dbReference type="NCBI Taxonomy" id="335849"/>
    <lineage>
        <taxon>Eukaryota</taxon>
        <taxon>Fungi</taxon>
        <taxon>Dikarya</taxon>
        <taxon>Ascomycota</taxon>
        <taxon>Pezizomycotina</taxon>
        <taxon>Sordariomycetes</taxon>
        <taxon>Xylariomycetidae</taxon>
        <taxon>Amphisphaeriales</taxon>
        <taxon>Apiosporaceae</taxon>
        <taxon>Apiospora</taxon>
    </lineage>
</organism>
<comment type="caution">
    <text evidence="9">The sequence shown here is derived from an EMBL/GenBank/DDBJ whole genome shotgun (WGS) entry which is preliminary data.</text>
</comment>
<dbReference type="Proteomes" id="UP001396898">
    <property type="component" value="Unassembled WGS sequence"/>
</dbReference>
<feature type="compositionally biased region" description="Low complexity" evidence="6">
    <location>
        <begin position="307"/>
        <end position="318"/>
    </location>
</feature>
<evidence type="ECO:0000256" key="7">
    <source>
        <dbReference type="SAM" id="Phobius"/>
    </source>
</evidence>
<proteinExistence type="inferred from homology"/>
<reference evidence="9 10" key="1">
    <citation type="submission" date="2023-01" db="EMBL/GenBank/DDBJ databases">
        <title>Analysis of 21 Apiospora genomes using comparative genomics revels a genus with tremendous synthesis potential of carbohydrate active enzymes and secondary metabolites.</title>
        <authorList>
            <person name="Sorensen T."/>
        </authorList>
    </citation>
    <scope>NUCLEOTIDE SEQUENCE [LARGE SCALE GENOMIC DNA]</scope>
    <source>
        <strain evidence="9 10">CBS 20057</strain>
    </source>
</reference>
<evidence type="ECO:0000313" key="10">
    <source>
        <dbReference type="Proteomes" id="UP001396898"/>
    </source>
</evidence>
<feature type="transmembrane region" description="Helical" evidence="7">
    <location>
        <begin position="206"/>
        <end position="228"/>
    </location>
</feature>
<dbReference type="PANTHER" id="PTHR33048:SF2">
    <property type="entry name" value="SRPK"/>
    <property type="match status" value="1"/>
</dbReference>
<keyword evidence="3 7" id="KW-1133">Transmembrane helix</keyword>
<name>A0ABR1S733_9PEZI</name>
<keyword evidence="2 7" id="KW-0812">Transmembrane</keyword>
<dbReference type="EMBL" id="JAQQWI010000007">
    <property type="protein sequence ID" value="KAK8027665.1"/>
    <property type="molecule type" value="Genomic_DNA"/>
</dbReference>
<dbReference type="PANTHER" id="PTHR33048">
    <property type="entry name" value="PTH11-LIKE INTEGRAL MEMBRANE PROTEIN (AFU_ORTHOLOGUE AFUA_5G11245)"/>
    <property type="match status" value="1"/>
</dbReference>
<feature type="domain" description="Rhodopsin" evidence="8">
    <location>
        <begin position="38"/>
        <end position="297"/>
    </location>
</feature>
<evidence type="ECO:0000313" key="9">
    <source>
        <dbReference type="EMBL" id="KAK8027665.1"/>
    </source>
</evidence>
<feature type="transmembrane region" description="Helical" evidence="7">
    <location>
        <begin position="280"/>
        <end position="296"/>
    </location>
</feature>
<dbReference type="InterPro" id="IPR052337">
    <property type="entry name" value="SAT4-like"/>
</dbReference>
<sequence length="470" mass="51468">MDSVSDAATAAAKQREGDLFIREVWSLTGTAIAFVFIRYYARLKAVGVKGLTADDYLMLPATVVMTIESMAGYMVVAWWNGVANNGISDPDRANLVQQASLDPKGPAAEEVRLRVGGSQNHVIGLLMYTTLMWLLKGCWALYYNRLTDGVQNRRLLIKGSIIVLPATYVGCLLVAILKCIPFQRHWQVFPNPGVNCMPAISPLQTIFVMVMNTVTDFYLMAIPIPMIWKSKLPLKKKLMIILMFSGAILEMVFGILRAVAILKDGDTNPAESGYWSIRESFVSFVLTNLPMVYPLFREYWNQLRGKAGSTAGKSSGNSYQLGSFPRRSKNNNNNDNDTRNSRVRGPHVIPNETITSDSKEHICVDTVEHASSSRGSGGTSGDDDLVSSSMQETEARTEAGVAGRTLSSGGRDLEAGEGGCWQSSERSSSQNRLPAPHLRRLSSNQITITTEYTVSHGGMNKATPGSAFAF</sequence>
<feature type="transmembrane region" description="Helical" evidence="7">
    <location>
        <begin position="240"/>
        <end position="260"/>
    </location>
</feature>
<dbReference type="Pfam" id="PF20684">
    <property type="entry name" value="Fung_rhodopsin"/>
    <property type="match status" value="1"/>
</dbReference>
<feature type="compositionally biased region" description="Basic and acidic residues" evidence="6">
    <location>
        <begin position="357"/>
        <end position="368"/>
    </location>
</feature>
<accession>A0ABR1S733</accession>
<keyword evidence="4 7" id="KW-0472">Membrane</keyword>
<gene>
    <name evidence="9" type="ORF">PG991_004721</name>
</gene>